<evidence type="ECO:0000256" key="7">
    <source>
        <dbReference type="ARBA" id="ARBA00023239"/>
    </source>
</evidence>
<keyword evidence="7" id="KW-0456">Lyase</keyword>
<comment type="catalytic activity">
    <reaction evidence="9">
        <text>O-phospho-L-threonine + H(+) = (R)-1-aminopropan-2-yl phosphate + CO2</text>
        <dbReference type="Rhea" id="RHEA:11492"/>
        <dbReference type="ChEBI" id="CHEBI:15378"/>
        <dbReference type="ChEBI" id="CHEBI:16526"/>
        <dbReference type="ChEBI" id="CHEBI:58563"/>
        <dbReference type="ChEBI" id="CHEBI:58675"/>
        <dbReference type="EC" id="4.1.1.81"/>
    </reaction>
</comment>
<evidence type="ECO:0000259" key="10">
    <source>
        <dbReference type="Pfam" id="PF00155"/>
    </source>
</evidence>
<dbReference type="EC" id="4.1.1.81" evidence="4"/>
<dbReference type="InterPro" id="IPR015424">
    <property type="entry name" value="PyrdxlP-dep_Trfase"/>
</dbReference>
<keyword evidence="5" id="KW-0169">Cobalamin biosynthesis</keyword>
<dbReference type="InterPro" id="IPR004839">
    <property type="entry name" value="Aminotransferase_I/II_large"/>
</dbReference>
<reference evidence="11" key="1">
    <citation type="journal article" date="2014" name="Int. J. Syst. Evol. Microbiol.">
        <title>Complete genome sequence of Corynebacterium casei LMG S-19264T (=DSM 44701T), isolated from a smear-ripened cheese.</title>
        <authorList>
            <consortium name="US DOE Joint Genome Institute (JGI-PGF)"/>
            <person name="Walter F."/>
            <person name="Albersmeier A."/>
            <person name="Kalinowski J."/>
            <person name="Ruckert C."/>
        </authorList>
    </citation>
    <scope>NUCLEOTIDE SEQUENCE</scope>
    <source>
        <strain evidence="11">JCM 12580</strain>
    </source>
</reference>
<name>A0A917PYP4_9BACI</name>
<dbReference type="EMBL" id="BMNQ01000032">
    <property type="protein sequence ID" value="GGJ99499.1"/>
    <property type="molecule type" value="Genomic_DNA"/>
</dbReference>
<dbReference type="AlphaFoldDB" id="A0A917PYP4"/>
<sequence length="358" mass="39900">MRLPAHGSNPEHLFSALGMDSPAEIIDFSVNINPLGAPAAIKHHWESWLKEIADYPDPSASELKEAISTHDGVPASHVLAGNGASELITLIARYLHGKKVLIVHPTFSEYESACSNENCTILHHIVHPPNWQLDKEALQHKIKVVDAVFFCHPNNPAGVQYDSSAIDWLIDGCERSKTLLIIDEAFYDFASSPVTSIQKAGDFSSLLVLRSLTKMYSIAGLRLGYLAGSPELLARIQKSQPQWSLNAIALKAGTLCLNDSGHSEQARSYMEAERARLLSYLSDRGFLHSPSAVNFYLFKDPSLDDQETLFLFLLRKGLVLRHTYNFPGLHGTWLRAAVKRETENNRLMEALFEWKQGN</sequence>
<dbReference type="PROSITE" id="PS00105">
    <property type="entry name" value="AA_TRANSFER_CLASS_1"/>
    <property type="match status" value="1"/>
</dbReference>
<accession>A0A917PYP4</accession>
<dbReference type="InterPro" id="IPR004838">
    <property type="entry name" value="NHTrfase_class1_PyrdxlP-BS"/>
</dbReference>
<dbReference type="GO" id="GO:0048472">
    <property type="term" value="F:threonine-phosphate decarboxylase activity"/>
    <property type="evidence" value="ECO:0007669"/>
    <property type="project" value="UniProtKB-EC"/>
</dbReference>
<evidence type="ECO:0000256" key="9">
    <source>
        <dbReference type="ARBA" id="ARBA00048531"/>
    </source>
</evidence>
<evidence type="ECO:0000256" key="8">
    <source>
        <dbReference type="ARBA" id="ARBA00029996"/>
    </source>
</evidence>
<comment type="pathway">
    <text evidence="3">Cofactor biosynthesis; adenosylcobalamin biosynthesis.</text>
</comment>
<evidence type="ECO:0000256" key="6">
    <source>
        <dbReference type="ARBA" id="ARBA00022898"/>
    </source>
</evidence>
<evidence type="ECO:0000256" key="4">
    <source>
        <dbReference type="ARBA" id="ARBA00012285"/>
    </source>
</evidence>
<comment type="caution">
    <text evidence="11">The sequence shown here is derived from an EMBL/GenBank/DDBJ whole genome shotgun (WGS) entry which is preliminary data.</text>
</comment>
<dbReference type="Proteomes" id="UP000658382">
    <property type="component" value="Unassembled WGS sequence"/>
</dbReference>
<dbReference type="Gene3D" id="3.90.1150.10">
    <property type="entry name" value="Aspartate Aminotransferase, domain 1"/>
    <property type="match status" value="1"/>
</dbReference>
<dbReference type="InterPro" id="IPR015422">
    <property type="entry name" value="PyrdxlP-dep_Trfase_small"/>
</dbReference>
<proteinExistence type="predicted"/>
<reference evidence="11" key="2">
    <citation type="submission" date="2020-09" db="EMBL/GenBank/DDBJ databases">
        <authorList>
            <person name="Sun Q."/>
            <person name="Ohkuma M."/>
        </authorList>
    </citation>
    <scope>NUCLEOTIDE SEQUENCE</scope>
    <source>
        <strain evidence="11">JCM 12580</strain>
    </source>
</reference>
<comment type="cofactor">
    <cofactor evidence="1">
        <name>pyridoxal 5'-phosphate</name>
        <dbReference type="ChEBI" id="CHEBI:597326"/>
    </cofactor>
</comment>
<organism evidence="11 12">
    <name type="scientific">Lentibacillus kapialis</name>
    <dbReference type="NCBI Taxonomy" id="340214"/>
    <lineage>
        <taxon>Bacteria</taxon>
        <taxon>Bacillati</taxon>
        <taxon>Bacillota</taxon>
        <taxon>Bacilli</taxon>
        <taxon>Bacillales</taxon>
        <taxon>Bacillaceae</taxon>
        <taxon>Lentibacillus</taxon>
    </lineage>
</organism>
<dbReference type="Gene3D" id="3.40.640.10">
    <property type="entry name" value="Type I PLP-dependent aspartate aminotransferase-like (Major domain)"/>
    <property type="match status" value="1"/>
</dbReference>
<dbReference type="GO" id="GO:0009236">
    <property type="term" value="P:cobalamin biosynthetic process"/>
    <property type="evidence" value="ECO:0007669"/>
    <property type="project" value="UniProtKB-KW"/>
</dbReference>
<dbReference type="Pfam" id="PF00155">
    <property type="entry name" value="Aminotran_1_2"/>
    <property type="match status" value="1"/>
</dbReference>
<comment type="function">
    <text evidence="2">Decarboxylates L-threonine-O-3-phosphate to yield (R)-1-amino-2-propanol O-2-phosphate, the precursor for the linkage between the nucleotide loop and the corrin ring in cobalamin.</text>
</comment>
<protein>
    <recommendedName>
        <fullName evidence="4">threonine-phosphate decarboxylase</fullName>
        <ecNumber evidence="4">4.1.1.81</ecNumber>
    </recommendedName>
    <alternativeName>
        <fullName evidence="8">L-threonine-O-3-phosphate decarboxylase</fullName>
    </alternativeName>
</protein>
<dbReference type="SUPFAM" id="SSF53383">
    <property type="entry name" value="PLP-dependent transferases"/>
    <property type="match status" value="1"/>
</dbReference>
<dbReference type="PANTHER" id="PTHR42885">
    <property type="entry name" value="HISTIDINOL-PHOSPHATE AMINOTRANSFERASE-RELATED"/>
    <property type="match status" value="1"/>
</dbReference>
<dbReference type="InterPro" id="IPR005860">
    <property type="entry name" value="CobD"/>
</dbReference>
<dbReference type="RefSeq" id="WP_188633176.1">
    <property type="nucleotide sequence ID" value="NZ_BMNQ01000032.1"/>
</dbReference>
<evidence type="ECO:0000313" key="11">
    <source>
        <dbReference type="EMBL" id="GGJ99499.1"/>
    </source>
</evidence>
<feature type="domain" description="Aminotransferase class I/classII large" evidence="10">
    <location>
        <begin position="24"/>
        <end position="351"/>
    </location>
</feature>
<keyword evidence="6" id="KW-0663">Pyridoxal phosphate</keyword>
<dbReference type="CDD" id="cd00609">
    <property type="entry name" value="AAT_like"/>
    <property type="match status" value="1"/>
</dbReference>
<evidence type="ECO:0000256" key="5">
    <source>
        <dbReference type="ARBA" id="ARBA00022573"/>
    </source>
</evidence>
<evidence type="ECO:0000256" key="1">
    <source>
        <dbReference type="ARBA" id="ARBA00001933"/>
    </source>
</evidence>
<keyword evidence="12" id="KW-1185">Reference proteome</keyword>
<dbReference type="PANTHER" id="PTHR42885:SF1">
    <property type="entry name" value="THREONINE-PHOSPHATE DECARBOXYLASE"/>
    <property type="match status" value="1"/>
</dbReference>
<dbReference type="InterPro" id="IPR015421">
    <property type="entry name" value="PyrdxlP-dep_Trfase_major"/>
</dbReference>
<dbReference type="GO" id="GO:0030170">
    <property type="term" value="F:pyridoxal phosphate binding"/>
    <property type="evidence" value="ECO:0007669"/>
    <property type="project" value="InterPro"/>
</dbReference>
<evidence type="ECO:0000256" key="3">
    <source>
        <dbReference type="ARBA" id="ARBA00004953"/>
    </source>
</evidence>
<dbReference type="NCBIfam" id="TIGR01140">
    <property type="entry name" value="L_thr_O3P_dcar"/>
    <property type="match status" value="1"/>
</dbReference>
<evidence type="ECO:0000313" key="12">
    <source>
        <dbReference type="Proteomes" id="UP000658382"/>
    </source>
</evidence>
<gene>
    <name evidence="11" type="primary">cobD</name>
    <name evidence="11" type="ORF">GCM10007063_22300</name>
</gene>
<evidence type="ECO:0000256" key="2">
    <source>
        <dbReference type="ARBA" id="ARBA00003444"/>
    </source>
</evidence>